<organism evidence="11">
    <name type="scientific">hydrothermal vent metagenome</name>
    <dbReference type="NCBI Taxonomy" id="652676"/>
    <lineage>
        <taxon>unclassified sequences</taxon>
        <taxon>metagenomes</taxon>
        <taxon>ecological metagenomes</taxon>
    </lineage>
</organism>
<evidence type="ECO:0000256" key="2">
    <source>
        <dbReference type="ARBA" id="ARBA00022475"/>
    </source>
</evidence>
<feature type="domain" description="POTRA" evidence="10">
    <location>
        <begin position="131"/>
        <end position="200"/>
    </location>
</feature>
<dbReference type="EMBL" id="UOFJ01000644">
    <property type="protein sequence ID" value="VAW72121.1"/>
    <property type="molecule type" value="Genomic_DNA"/>
</dbReference>
<dbReference type="InterPro" id="IPR034746">
    <property type="entry name" value="POTRA"/>
</dbReference>
<reference evidence="11" key="1">
    <citation type="submission" date="2018-06" db="EMBL/GenBank/DDBJ databases">
        <authorList>
            <person name="Zhirakovskaya E."/>
        </authorList>
    </citation>
    <scope>NUCLEOTIDE SEQUENCE</scope>
</reference>
<evidence type="ECO:0000256" key="4">
    <source>
        <dbReference type="ARBA" id="ARBA00022618"/>
    </source>
</evidence>
<keyword evidence="2" id="KW-1003">Cell membrane</keyword>
<evidence type="ECO:0000256" key="5">
    <source>
        <dbReference type="ARBA" id="ARBA00022692"/>
    </source>
</evidence>
<evidence type="ECO:0000256" key="6">
    <source>
        <dbReference type="ARBA" id="ARBA00022989"/>
    </source>
</evidence>
<dbReference type="InterPro" id="IPR026579">
    <property type="entry name" value="FtsQ"/>
</dbReference>
<dbReference type="InterPro" id="IPR005548">
    <property type="entry name" value="Cell_div_FtsQ/DivIB_C"/>
</dbReference>
<accession>A0A3B0XX44</accession>
<dbReference type="Gene3D" id="3.40.50.11690">
    <property type="entry name" value="Cell division protein FtsQ/DivIB"/>
    <property type="match status" value="1"/>
</dbReference>
<dbReference type="InterPro" id="IPR045335">
    <property type="entry name" value="FtsQ_C_sf"/>
</dbReference>
<evidence type="ECO:0000313" key="11">
    <source>
        <dbReference type="EMBL" id="VAW72121.1"/>
    </source>
</evidence>
<evidence type="ECO:0000259" key="10">
    <source>
        <dbReference type="PROSITE" id="PS51779"/>
    </source>
</evidence>
<protein>
    <submittedName>
        <fullName evidence="11">Cell division protein FtsQ</fullName>
    </submittedName>
</protein>
<keyword evidence="8" id="KW-0131">Cell cycle</keyword>
<dbReference type="Pfam" id="PF03799">
    <property type="entry name" value="FtsQ_DivIB_C"/>
    <property type="match status" value="1"/>
</dbReference>
<dbReference type="HAMAP" id="MF_00911">
    <property type="entry name" value="FtsQ_subfam"/>
    <property type="match status" value="1"/>
</dbReference>
<name>A0A3B0XX44_9ZZZZ</name>
<dbReference type="PROSITE" id="PS51779">
    <property type="entry name" value="POTRA"/>
    <property type="match status" value="1"/>
</dbReference>
<dbReference type="GO" id="GO:0016020">
    <property type="term" value="C:membrane"/>
    <property type="evidence" value="ECO:0007669"/>
    <property type="project" value="UniProtKB-SubCell"/>
</dbReference>
<dbReference type="Pfam" id="PF08478">
    <property type="entry name" value="POTRA_1"/>
    <property type="match status" value="1"/>
</dbReference>
<evidence type="ECO:0000256" key="7">
    <source>
        <dbReference type="ARBA" id="ARBA00023136"/>
    </source>
</evidence>
<dbReference type="PANTHER" id="PTHR35851">
    <property type="entry name" value="CELL DIVISION PROTEIN FTSQ"/>
    <property type="match status" value="1"/>
</dbReference>
<dbReference type="Gene3D" id="3.10.20.310">
    <property type="entry name" value="membrane protein fhac"/>
    <property type="match status" value="1"/>
</dbReference>
<evidence type="ECO:0000256" key="9">
    <source>
        <dbReference type="SAM" id="MobiDB-lite"/>
    </source>
</evidence>
<sequence length="328" mass="37672">MVKKIQAVTAQKTARKKSAEFLFEKNRPAGNKAKKNRREKARKKKNNLKKAKSEKTLATENNIERGRFFTSFGSHFFIGQMTGYTRQLLVALAGLGRSRVFVGAVFVLLLSGAYMHFNTGVALNQWADDVFPVKSVQIEGEFKFLDKARLKAQVLPAAAGGFFTADLLAIRQRLVGMAWVENVSVRRQWPDRLLVQVVEKQPVVYWGEKGVISSKGALFEPQNRLNIELPHLSGPQGQHQVMLAELARMQAWLLETGFYIRQIEQNARRSWTLRMTTGLELRLGRMQLHERLHRFVSIYKTHFKNEKREIKHIDMRYTNGFAVAWKEA</sequence>
<feature type="region of interest" description="Disordered" evidence="9">
    <location>
        <begin position="24"/>
        <end position="54"/>
    </location>
</feature>
<dbReference type="InterPro" id="IPR013685">
    <property type="entry name" value="POTRA_FtsQ_type"/>
</dbReference>
<keyword evidence="6" id="KW-1133">Transmembrane helix</keyword>
<dbReference type="AlphaFoldDB" id="A0A3B0XX44"/>
<evidence type="ECO:0000256" key="8">
    <source>
        <dbReference type="ARBA" id="ARBA00023306"/>
    </source>
</evidence>
<comment type="subcellular location">
    <subcellularLocation>
        <location evidence="1">Membrane</location>
    </subcellularLocation>
</comment>
<gene>
    <name evidence="11" type="ORF">MNBD_GAMMA10-3060</name>
</gene>
<evidence type="ECO:0000256" key="1">
    <source>
        <dbReference type="ARBA" id="ARBA00004370"/>
    </source>
</evidence>
<keyword evidence="3" id="KW-0997">Cell inner membrane</keyword>
<dbReference type="GO" id="GO:0090529">
    <property type="term" value="P:cell septum assembly"/>
    <property type="evidence" value="ECO:0007669"/>
    <property type="project" value="InterPro"/>
</dbReference>
<evidence type="ECO:0000256" key="3">
    <source>
        <dbReference type="ARBA" id="ARBA00022519"/>
    </source>
</evidence>
<dbReference type="PANTHER" id="PTHR35851:SF1">
    <property type="entry name" value="CELL DIVISION PROTEIN FTSQ"/>
    <property type="match status" value="1"/>
</dbReference>
<keyword evidence="5" id="KW-0812">Transmembrane</keyword>
<keyword evidence="7" id="KW-0472">Membrane</keyword>
<feature type="compositionally biased region" description="Basic residues" evidence="9">
    <location>
        <begin position="32"/>
        <end position="50"/>
    </location>
</feature>
<keyword evidence="4 11" id="KW-0132">Cell division</keyword>
<proteinExistence type="inferred from homology"/>